<dbReference type="Proteomes" id="UP000003100">
    <property type="component" value="Unassembled WGS sequence"/>
</dbReference>
<dbReference type="Pfam" id="PF09581">
    <property type="entry name" value="Spore_III_AF"/>
    <property type="match status" value="1"/>
</dbReference>
<reference evidence="2 3" key="1">
    <citation type="submission" date="2009-01" db="EMBL/GenBank/DDBJ databases">
        <authorList>
            <person name="Fulton L."/>
            <person name="Clifton S."/>
            <person name="Fulton B."/>
            <person name="Xu J."/>
            <person name="Minx P."/>
            <person name="Pepin K.H."/>
            <person name="Johnson M."/>
            <person name="Bhonagiri V."/>
            <person name="Nash W.E."/>
            <person name="Mardis E.R."/>
            <person name="Wilson R.K."/>
        </authorList>
    </citation>
    <scope>NUCLEOTIDE SEQUENCE [LARGE SCALE GENOMIC DNA]</scope>
    <source>
        <strain evidence="3">DSM 10507 / JCM 14656 / S5a33</strain>
    </source>
</reference>
<keyword evidence="1" id="KW-1133">Transmembrane helix</keyword>
<dbReference type="AlphaFoldDB" id="C0CM00"/>
<keyword evidence="3" id="KW-1185">Reference proteome</keyword>
<feature type="transmembrane region" description="Helical" evidence="1">
    <location>
        <begin position="12"/>
        <end position="28"/>
    </location>
</feature>
<evidence type="ECO:0000313" key="3">
    <source>
        <dbReference type="Proteomes" id="UP000003100"/>
    </source>
</evidence>
<name>C0CM00_BLAHS</name>
<proteinExistence type="predicted"/>
<dbReference type="GeneID" id="86822110"/>
<dbReference type="eggNOG" id="ENOG503322G">
    <property type="taxonomic scope" value="Bacteria"/>
</dbReference>
<dbReference type="InterPro" id="IPR014245">
    <property type="entry name" value="Spore_III_AF"/>
</dbReference>
<accession>C0CM00</accession>
<dbReference type="EMBL" id="ACBZ01000098">
    <property type="protein sequence ID" value="EEG49218.1"/>
    <property type="molecule type" value="Genomic_DNA"/>
</dbReference>
<sequence>MRETIYEWMKNLAVFYLFFTAVMNFLPDGKYNKYIRHFLGLLLILLLITPILQIFRLKDLVDRNFMANSMKEELWEKAWDLEHSQEDYLYEQYERELEEQIRQIMVKMEAYPRMVEVTLDKGEEVEIAKIKVTVKEACSQEKKEAVADELERIYEIPGERLQILSG</sequence>
<reference evidence="2 3" key="2">
    <citation type="submission" date="2009-02" db="EMBL/GenBank/DDBJ databases">
        <title>Draft genome sequence of Blautia hydrogenotrophica DSM 10507 (Ruminococcus hydrogenotrophicus DSM 10507).</title>
        <authorList>
            <person name="Sudarsanam P."/>
            <person name="Ley R."/>
            <person name="Guruge J."/>
            <person name="Turnbaugh P.J."/>
            <person name="Mahowald M."/>
            <person name="Liep D."/>
            <person name="Gordon J."/>
        </authorList>
    </citation>
    <scope>NUCLEOTIDE SEQUENCE [LARGE SCALE GENOMIC DNA]</scope>
    <source>
        <strain evidence="3">DSM 10507 / JCM 14656 / S5a33</strain>
    </source>
</reference>
<keyword evidence="1" id="KW-0472">Membrane</keyword>
<dbReference type="RefSeq" id="WP_005948731.1">
    <property type="nucleotide sequence ID" value="NZ_CP136423.1"/>
</dbReference>
<keyword evidence="1" id="KW-0812">Transmembrane</keyword>
<organism evidence="2 3">
    <name type="scientific">Blautia hydrogenotrophica (strain DSM 10507 / JCM 14656 / S5a33)</name>
    <name type="common">Ruminococcus hydrogenotrophicus</name>
    <dbReference type="NCBI Taxonomy" id="476272"/>
    <lineage>
        <taxon>Bacteria</taxon>
        <taxon>Bacillati</taxon>
        <taxon>Bacillota</taxon>
        <taxon>Clostridia</taxon>
        <taxon>Lachnospirales</taxon>
        <taxon>Lachnospiraceae</taxon>
        <taxon>Blautia</taxon>
    </lineage>
</organism>
<dbReference type="PATRIC" id="fig|476272.21.peg.2255"/>
<protein>
    <recommendedName>
        <fullName evidence="4">Stage III sporulation protein AF</fullName>
    </recommendedName>
</protein>
<gene>
    <name evidence="2" type="ORF">RUMHYD_01875</name>
</gene>
<comment type="caution">
    <text evidence="2">The sequence shown here is derived from an EMBL/GenBank/DDBJ whole genome shotgun (WGS) entry which is preliminary data.</text>
</comment>
<evidence type="ECO:0000256" key="1">
    <source>
        <dbReference type="SAM" id="Phobius"/>
    </source>
</evidence>
<evidence type="ECO:0008006" key="4">
    <source>
        <dbReference type="Google" id="ProtNLM"/>
    </source>
</evidence>
<evidence type="ECO:0000313" key="2">
    <source>
        <dbReference type="EMBL" id="EEG49218.1"/>
    </source>
</evidence>
<feature type="transmembrane region" description="Helical" evidence="1">
    <location>
        <begin position="34"/>
        <end position="55"/>
    </location>
</feature>
<dbReference type="HOGENOM" id="CLU_1419028_0_0_9"/>